<reference evidence="18 19" key="11">
    <citation type="submission" date="2019-08" db="EMBL/GenBank/DDBJ databases">
        <title>Emergence of NDM-5-producing hypervirulent Klebsiella pneumoniae from clinical infections.</title>
        <authorList>
            <person name="Shen Z."/>
            <person name="Zhang H."/>
            <person name="Li M."/>
        </authorList>
    </citation>
    <scope>NUCLEOTIDE SEQUENCE [LARGE SCALE GENOMIC DNA]</scope>
    <source>
        <strain evidence="5 19">RJ18-01</strain>
        <strain evidence="4 18">RJ18-06</strain>
    </source>
</reference>
<evidence type="ECO:0000313" key="3">
    <source>
        <dbReference type="EMBL" id="PLE27641.1"/>
    </source>
</evidence>
<dbReference type="Proteomes" id="UP000294951">
    <property type="component" value="Unassembled WGS sequence"/>
</dbReference>
<dbReference type="Proteomes" id="UP000325127">
    <property type="component" value="Chromosome"/>
</dbReference>
<dbReference type="Proteomes" id="UP000254657">
    <property type="component" value="Unassembled WGS sequence"/>
</dbReference>
<evidence type="ECO:0000313" key="10">
    <source>
        <dbReference type="EMBL" id="TDK01900.1"/>
    </source>
</evidence>
<dbReference type="EMBL" id="RDAM01000001">
    <property type="protein sequence ID" value="RRF06707.1"/>
    <property type="molecule type" value="Genomic_DNA"/>
</dbReference>
<reference evidence="6" key="5">
    <citation type="submission" date="2018-08" db="EMBL/GenBank/DDBJ databases">
        <title>Klebsiella pneumoniae genome sequencing and assembly.</title>
        <authorList>
            <person name="Martins R.C.R."/>
            <person name="Perdigao-Neto L.V."/>
            <person name="Costa S.F."/>
            <person name="Levin A.S.S."/>
        </authorList>
    </citation>
    <scope>NUCLEOTIDE SEQUENCE</scope>
    <source>
        <strain evidence="6">BC_5001</strain>
    </source>
</reference>
<evidence type="ECO:0000313" key="16">
    <source>
        <dbReference type="Proteomes" id="UP000294951"/>
    </source>
</evidence>
<reference evidence="9 14" key="8">
    <citation type="journal article" date="2019" name="Antimicrob. Agents Chemother.">
        <title>Applying Rapid Whole Genome Sequencing to Predict Phenotypic Antimicrobial Susceptibility Testing Results Among Carbapenem-Resistant Klebsiella pneumoniae Clinical Isolates.</title>
        <authorList>
            <person name="Tamma P.D."/>
            <person name="Fan Y."/>
            <person name="Bergman Y."/>
            <person name="Pertea G."/>
            <person name="Kazmi A."/>
            <person name="Lewis S."/>
            <person name="Carroll K.C."/>
            <person name="Schatz M.C."/>
            <person name="Timp W."/>
            <person name="Simner P.J."/>
        </authorList>
    </citation>
    <scope>NUCLEOTIDE SEQUENCE [LARGE SCALE GENOMIC DNA]</scope>
    <source>
        <strain evidence="9 14">KLPN_104</strain>
    </source>
</reference>
<dbReference type="EMBL" id="QOHW01000001">
    <property type="protein sequence ID" value="RBZ25897.1"/>
    <property type="molecule type" value="Genomic_DNA"/>
</dbReference>
<evidence type="ECO:0000313" key="9">
    <source>
        <dbReference type="EMBL" id="RRF06707.1"/>
    </source>
</evidence>
<evidence type="ECO:0000313" key="5">
    <source>
        <dbReference type="EMBL" id="QEP92830.1"/>
    </source>
</evidence>
<sequence length="67" mass="7673">MAHKIILTKHLTGKHGPFLRHNHNIFTESYLHRLAKAGICFTFGTHKVKIKNSLRCVGITQRGDDYT</sequence>
<dbReference type="EMBL" id="SMTN01000008">
    <property type="protein sequence ID" value="TDK01900.1"/>
    <property type="molecule type" value="Genomic_DNA"/>
</dbReference>
<reference evidence="3 13" key="1">
    <citation type="journal article" date="2017" name="J. Infect. Dis.">
        <title>An Analysis of the Epidemic of Klebsiella pneumoniae Carbapenemase-Producing K. pneumoniae: Convergence of Two Evolutionary Mechanisms Creates the Perfect Storm.</title>
        <authorList>
            <person name="Rojas L.J."/>
            <person name="Weinstock G.M."/>
            <person name="De La Cadena E."/>
            <person name="Diaz L."/>
            <person name="Rios R."/>
            <person name="Hanson B.M."/>
            <person name="Brown J.S."/>
            <person name="Vats P."/>
            <person name="Phillips D.S."/>
            <person name="Nguyen H."/>
            <person name="Hujer K.M."/>
            <person name="Correa A."/>
            <person name="Adams M.D."/>
            <person name="Perez F."/>
            <person name="Sodergren E."/>
            <person name="Narechania A."/>
            <person name="Planet P.J."/>
            <person name="Villegas M.V."/>
            <person name="Bonomo R.A."/>
            <person name="Arias C.A."/>
        </authorList>
    </citation>
    <scope>NUCLEOTIDE SEQUENCE [LARGE SCALE GENOMIC DNA]</scope>
    <source>
        <strain evidence="3 13">COL-Kpn30</strain>
    </source>
</reference>
<evidence type="ECO:0000313" key="14">
    <source>
        <dbReference type="Proteomes" id="UP000275975"/>
    </source>
</evidence>
<evidence type="ECO:0000313" key="11">
    <source>
        <dbReference type="EMBL" id="TYL80686.1"/>
    </source>
</evidence>
<dbReference type="EMBL" id="VINI01000009">
    <property type="protein sequence ID" value="MSS31656.1"/>
    <property type="molecule type" value="Genomic_DNA"/>
</dbReference>
<evidence type="ECO:0000313" key="2">
    <source>
        <dbReference type="EMBL" id="OVF66681.1"/>
    </source>
</evidence>
<reference evidence="6" key="4">
    <citation type="submission" date="2018-07" db="EMBL/GenBank/DDBJ databases">
        <authorList>
            <person name="Martins R.C."/>
            <person name="Perdigao-Neto L.V."/>
            <person name="Costa S.F."/>
            <person name="Levin A.S.S."/>
        </authorList>
    </citation>
    <scope>NUCLEOTIDE SEQUENCE</scope>
    <source>
        <strain evidence="6">BC_5001</strain>
    </source>
</reference>
<dbReference type="Proteomes" id="UP000325096">
    <property type="component" value="Chromosome"/>
</dbReference>
<evidence type="ECO:0000313" key="8">
    <source>
        <dbReference type="EMBL" id="ROG92809.1"/>
    </source>
</evidence>
<dbReference type="Proteomes" id="UP000275975">
    <property type="component" value="Unassembled WGS sequence"/>
</dbReference>
<reference evidence="8 15" key="6">
    <citation type="submission" date="2018-10" db="EMBL/GenBank/DDBJ databases">
        <authorList>
            <person name="Vanduin D."/>
            <person name="Fouts D."/>
            <person name="Wright M."/>
            <person name="Sutton G."/>
            <person name="Nguyen K."/>
            <person name="Kreiswirth B."/>
            <person name="Chen L."/>
            <person name="Rojas L."/>
            <person name="Hujer A."/>
            <person name="Hujer K."/>
            <person name="Bonomo R."/>
            <person name="Adams M."/>
        </authorList>
    </citation>
    <scope>NUCLEOTIDE SEQUENCE [LARGE SCALE GENOMIC DNA]</scope>
    <source>
        <strain evidence="8 15">CRK0165</strain>
    </source>
</reference>
<dbReference type="Proteomes" id="UP000234439">
    <property type="component" value="Unassembled WGS sequence"/>
</dbReference>
<proteinExistence type="predicted"/>
<evidence type="ECO:0000313" key="18">
    <source>
        <dbReference type="Proteomes" id="UP000325096"/>
    </source>
</evidence>
<evidence type="ECO:0000313" key="20">
    <source>
        <dbReference type="Proteomes" id="UP000468995"/>
    </source>
</evidence>
<evidence type="ECO:0000313" key="1">
    <source>
        <dbReference type="EMBL" id="MSS31656.1"/>
    </source>
</evidence>
<evidence type="ECO:0000313" key="15">
    <source>
        <dbReference type="Proteomes" id="UP000283322"/>
    </source>
</evidence>
<dbReference type="AlphaFoldDB" id="A0A1V7HBQ1"/>
<dbReference type="EMBL" id="CP043670">
    <property type="protein sequence ID" value="QEP92830.1"/>
    <property type="molecule type" value="Genomic_DNA"/>
</dbReference>
<accession>A0A1V7HBQ1</accession>
<evidence type="ECO:0000313" key="12">
    <source>
        <dbReference type="Proteomes" id="UP000196447"/>
    </source>
</evidence>
<organism evidence="11 17">
    <name type="scientific">Klebsiella pneumoniae</name>
    <dbReference type="NCBI Taxonomy" id="573"/>
    <lineage>
        <taxon>Bacteria</taxon>
        <taxon>Pseudomonadati</taxon>
        <taxon>Pseudomonadota</taxon>
        <taxon>Gammaproteobacteria</taxon>
        <taxon>Enterobacterales</taxon>
        <taxon>Enterobacteriaceae</taxon>
        <taxon>Klebsiella/Raoultella group</taxon>
        <taxon>Klebsiella</taxon>
        <taxon>Klebsiella pneumoniae complex</taxon>
    </lineage>
</organism>
<dbReference type="EMBL" id="VSSY01000005">
    <property type="protein sequence ID" value="TYL80686.1"/>
    <property type="molecule type" value="Genomic_DNA"/>
</dbReference>
<dbReference type="Proteomes" id="UP000253559">
    <property type="component" value="Unassembled WGS sequence"/>
</dbReference>
<evidence type="ECO:0000313" key="17">
    <source>
        <dbReference type="Proteomes" id="UP000322977"/>
    </source>
</evidence>
<dbReference type="EMBL" id="CP043669">
    <property type="protein sequence ID" value="QEP91843.1"/>
    <property type="molecule type" value="Genomic_DNA"/>
</dbReference>
<gene>
    <name evidence="2" type="ORF">B5L96_24855</name>
    <name evidence="3" type="ORF">B6I68_10670</name>
    <name evidence="8" type="ORF">BL124_00020480</name>
    <name evidence="6" type="ORF">DM078_00470</name>
    <name evidence="7" type="ORF">DW286_10950</name>
    <name evidence="10" type="ORF">E1814_10980</name>
    <name evidence="9" type="ORF">EAO17_11010</name>
    <name evidence="1" type="ORF">FME62_12835</name>
    <name evidence="11" type="ORF">FXN67_08215</name>
    <name evidence="5" type="ORF">FZ928_24050</name>
    <name evidence="4" type="ORF">FZ929_19215</name>
</gene>
<dbReference type="Proteomes" id="UP000468995">
    <property type="component" value="Unassembled WGS sequence"/>
</dbReference>
<reference evidence="2 12" key="2">
    <citation type="submission" date="2017-03" db="EMBL/GenBank/DDBJ databases">
        <authorList>
            <person name="Fouts D."/>
            <person name="Stalin M.J."/>
            <person name="Chen L."/>
            <person name="Wright M."/>
            <person name="Sutton G."/>
            <person name="Nguyen K."/>
            <person name="Vanduin D."/>
            <person name="Rojas L."/>
            <person name="Hujer A."/>
            <person name="Hujer K."/>
            <person name="Bonomo R."/>
            <person name="Kreiswirth B."/>
            <person name="Adams M."/>
        </authorList>
    </citation>
    <scope>NUCLEOTIDE SEQUENCE [LARGE SCALE GENOMIC DNA]</scope>
    <source>
        <strain evidence="2 12">39383</strain>
    </source>
</reference>
<reference evidence="10 16" key="9">
    <citation type="submission" date="2019-03" db="EMBL/GenBank/DDBJ databases">
        <title>Multidrug-Resistant Klebsiella pneumoniae Clinical Bloodstream Isolates in Shanghai, China.</title>
        <authorList>
            <person name="Wang S."/>
        </authorList>
    </citation>
    <scope>NUCLEOTIDE SEQUENCE [LARGE SCALE GENOMIC DNA]</scope>
    <source>
        <strain evidence="10 16">RJ1071</strain>
    </source>
</reference>
<reference evidence="11 17" key="12">
    <citation type="submission" date="2019-08" db="EMBL/GenBank/DDBJ databases">
        <title>Phenotypic and genetic characterization of extended-spectrum b-lactamase-producing hypermucoviscous Klebsiella pneumoniae from Chile.</title>
        <authorList>
            <person name="Morales-Leon F."/>
            <person name="Caro C."/>
            <person name="Opazo-Capurro A."/>
            <person name="Lincopan N."/>
            <person name="Dominguez-Yevenes M."/>
            <person name="Lima C."/>
            <person name="Bello-Toledo H."/>
            <person name="Gonzalez-Rocha G."/>
        </authorList>
    </citation>
    <scope>NUCLEOTIDE SEQUENCE [LARGE SCALE GENOMIC DNA]</scope>
    <source>
        <strain evidence="11 17">UCO-494</strain>
    </source>
</reference>
<dbReference type="EMBL" id="MPYG04000147">
    <property type="protein sequence ID" value="ROG92809.1"/>
    <property type="molecule type" value="Genomic_DNA"/>
</dbReference>
<evidence type="ECO:0000313" key="13">
    <source>
        <dbReference type="Proteomes" id="UP000234439"/>
    </source>
</evidence>
<evidence type="ECO:0000313" key="7">
    <source>
        <dbReference type="EMBL" id="RDT93058.1"/>
    </source>
</evidence>
<dbReference type="EMBL" id="QRCF01000009">
    <property type="protein sequence ID" value="RDT93058.1"/>
    <property type="molecule type" value="Genomic_DNA"/>
</dbReference>
<protein>
    <submittedName>
        <fullName evidence="11">Uncharacterized protein</fullName>
    </submittedName>
</protein>
<name>A0A1V7HBQ1_KLEPN</name>
<reference evidence="1 20" key="10">
    <citation type="submission" date="2019-07" db="EMBL/GenBank/DDBJ databases">
        <title>Genome sequence of OXA-232-producing Klebsiella pneumoniae ST23 from septicemic neonate.</title>
        <authorList>
            <person name="Mukherjee S."/>
            <person name="Naha S."/>
            <person name="Bhadury P."/>
            <person name="Basu S."/>
        </authorList>
    </citation>
    <scope>NUCLEOTIDE SEQUENCE [LARGE SCALE GENOMIC DNA]</scope>
    <source>
        <strain evidence="1 20">EN5275</strain>
    </source>
</reference>
<evidence type="ECO:0000313" key="6">
    <source>
        <dbReference type="EMBL" id="RBZ25897.1"/>
    </source>
</evidence>
<dbReference type="EMBL" id="NDBK01000098">
    <property type="protein sequence ID" value="OVF66681.1"/>
    <property type="molecule type" value="Genomic_DNA"/>
</dbReference>
<evidence type="ECO:0000313" key="4">
    <source>
        <dbReference type="EMBL" id="QEP91843.1"/>
    </source>
</evidence>
<dbReference type="Proteomes" id="UP000283322">
    <property type="component" value="Unassembled WGS sequence"/>
</dbReference>
<dbReference type="Proteomes" id="UP000196447">
    <property type="component" value="Unassembled WGS sequence"/>
</dbReference>
<reference evidence="9" key="7">
    <citation type="submission" date="2018-10" db="EMBL/GenBank/DDBJ databases">
        <authorList>
            <person name="Fan Y."/>
            <person name="Timp W."/>
            <person name="Bergman Y."/>
            <person name="Tamma P."/>
            <person name="Simner P."/>
        </authorList>
    </citation>
    <scope>NUCLEOTIDE SEQUENCE</scope>
    <source>
        <strain evidence="9">KLPN_104</strain>
    </source>
</reference>
<dbReference type="Proteomes" id="UP000322977">
    <property type="component" value="Unassembled WGS sequence"/>
</dbReference>
<reference evidence="7" key="3">
    <citation type="submission" date="2018-07" db="EMBL/GenBank/DDBJ databases">
        <title>Draft genome sequence of Klebsiella pneumoniae K293.</title>
        <authorList>
            <person name="He F."/>
        </authorList>
    </citation>
    <scope>NUCLEOTIDE SEQUENCE</scope>
    <source>
        <strain evidence="7">K293</strain>
    </source>
</reference>
<evidence type="ECO:0000313" key="19">
    <source>
        <dbReference type="Proteomes" id="UP000325127"/>
    </source>
</evidence>
<dbReference type="EMBL" id="NCMJ01000056">
    <property type="protein sequence ID" value="PLE27641.1"/>
    <property type="molecule type" value="Genomic_DNA"/>
</dbReference>